<dbReference type="EMBL" id="DXFX01000009">
    <property type="protein sequence ID" value="HIX06957.1"/>
    <property type="molecule type" value="Genomic_DNA"/>
</dbReference>
<dbReference type="InterPro" id="IPR024755">
    <property type="entry name" value="cpYpsA"/>
</dbReference>
<evidence type="ECO:0000313" key="1">
    <source>
        <dbReference type="EMBL" id="HIX06957.1"/>
    </source>
</evidence>
<organism evidence="1 2">
    <name type="scientific">Candidatus Borkfalkia faecipullorum</name>
    <dbReference type="NCBI Taxonomy" id="2838510"/>
    <lineage>
        <taxon>Bacteria</taxon>
        <taxon>Bacillati</taxon>
        <taxon>Bacillota</taxon>
        <taxon>Clostridia</taxon>
        <taxon>Christensenellales</taxon>
        <taxon>Christensenellaceae</taxon>
        <taxon>Candidatus Borkfalkia</taxon>
    </lineage>
</organism>
<comment type="caution">
    <text evidence="1">The sequence shown here is derived from an EMBL/GenBank/DDBJ whole genome shotgun (WGS) entry which is preliminary data.</text>
</comment>
<gene>
    <name evidence="1" type="ORF">H9741_00610</name>
</gene>
<protein>
    <submittedName>
        <fullName evidence="1">Molybdenum carrier protein</fullName>
    </submittedName>
</protein>
<evidence type="ECO:0000313" key="2">
    <source>
        <dbReference type="Proteomes" id="UP000824204"/>
    </source>
</evidence>
<reference evidence="1" key="1">
    <citation type="journal article" date="2021" name="PeerJ">
        <title>Extensive microbial diversity within the chicken gut microbiome revealed by metagenomics and culture.</title>
        <authorList>
            <person name="Gilroy R."/>
            <person name="Ravi A."/>
            <person name="Getino M."/>
            <person name="Pursley I."/>
            <person name="Horton D.L."/>
            <person name="Alikhan N.F."/>
            <person name="Baker D."/>
            <person name="Gharbi K."/>
            <person name="Hall N."/>
            <person name="Watson M."/>
            <person name="Adriaenssens E.M."/>
            <person name="Foster-Nyarko E."/>
            <person name="Jarju S."/>
            <person name="Secka A."/>
            <person name="Antonio M."/>
            <person name="Oren A."/>
            <person name="Chaudhuri R.R."/>
            <person name="La Ragione R."/>
            <person name="Hildebrand F."/>
            <person name="Pallen M.J."/>
        </authorList>
    </citation>
    <scope>NUCLEOTIDE SEQUENCE</scope>
    <source>
        <strain evidence="1">811</strain>
    </source>
</reference>
<dbReference type="Proteomes" id="UP000824204">
    <property type="component" value="Unassembled WGS sequence"/>
</dbReference>
<sequence length="166" mass="18557">MNKIAFIRTGGQTGVDRAALDLARKYNIPILGWCPKNGWAEDMPEAPGIRALFPELKETPSEDVAQRTRWNVRDSHATLIINPRLSRFSQGTSVTEQTAREFGRPYLEVRSGKNAPEVIGWLNALGYELTLNIGGPRASECPEAYKKTIKIMETVIQVVNHLEPKV</sequence>
<dbReference type="AlphaFoldDB" id="A0A9D2AFI6"/>
<accession>A0A9D2AFI6</accession>
<dbReference type="Gene3D" id="3.40.50.450">
    <property type="match status" value="1"/>
</dbReference>
<dbReference type="Pfam" id="PF12694">
    <property type="entry name" value="cpYpsA"/>
    <property type="match status" value="1"/>
</dbReference>
<proteinExistence type="predicted"/>
<name>A0A9D2AFI6_9FIRM</name>
<reference evidence="1" key="2">
    <citation type="submission" date="2021-04" db="EMBL/GenBank/DDBJ databases">
        <authorList>
            <person name="Gilroy R."/>
        </authorList>
    </citation>
    <scope>NUCLEOTIDE SEQUENCE</scope>
    <source>
        <strain evidence="1">811</strain>
    </source>
</reference>